<keyword evidence="2" id="KW-0808">Transferase</keyword>
<dbReference type="InterPro" id="IPR018484">
    <property type="entry name" value="FGGY_N"/>
</dbReference>
<feature type="domain" description="Carbohydrate kinase FGGY N-terminal" evidence="4">
    <location>
        <begin position="5"/>
        <end position="249"/>
    </location>
</feature>
<dbReference type="Proteomes" id="UP000887574">
    <property type="component" value="Unplaced"/>
</dbReference>
<dbReference type="InterPro" id="IPR043129">
    <property type="entry name" value="ATPase_NBD"/>
</dbReference>
<reference evidence="6" key="1">
    <citation type="submission" date="2022-11" db="UniProtKB">
        <authorList>
            <consortium name="WormBaseParasite"/>
        </authorList>
    </citation>
    <scope>IDENTIFICATION</scope>
</reference>
<organism evidence="5 6">
    <name type="scientific">Ditylenchus dipsaci</name>
    <dbReference type="NCBI Taxonomy" id="166011"/>
    <lineage>
        <taxon>Eukaryota</taxon>
        <taxon>Metazoa</taxon>
        <taxon>Ecdysozoa</taxon>
        <taxon>Nematoda</taxon>
        <taxon>Chromadorea</taxon>
        <taxon>Rhabditida</taxon>
        <taxon>Tylenchina</taxon>
        <taxon>Tylenchomorpha</taxon>
        <taxon>Sphaerularioidea</taxon>
        <taxon>Anguinidae</taxon>
        <taxon>Anguininae</taxon>
        <taxon>Ditylenchus</taxon>
    </lineage>
</organism>
<dbReference type="GO" id="GO:0005829">
    <property type="term" value="C:cytosol"/>
    <property type="evidence" value="ECO:0007669"/>
    <property type="project" value="TreeGrafter"/>
</dbReference>
<sequence>MSCCYLGIDLGTTNVKVCLINEQKEIIRQLERASNSNIINPQQPKWHEQDVKKVLNIAIELLNEFVDLFDIHKLECIGVSGQMHGVVLWQKSSLSNSVENMVCSNLITWMDQRCDSKFLEGLPKWLDLSGQQTLGSLASGYGCATLGWLVSHNALDERWDCSGTIMDLFVAYLTNSPQVVMSTQLACSWGYCSGDKWVVKENNGRIPVHLLPTIVDPGYVVGLTSSKHAKMPENVKVLVAMGDSQASLLPVLKQGEAVIHIGTSSQILFSHEDSIDIANYPALMQWPFFFGEKLIAAASLNGGNAFEIFAEQVASWSKTLFANIPADLMLEQGFLDRTLSKPRAQSGTLTLKPMFLGERHQPEEGASIVGWKANTTADQFLVAVAEGIVSNLAEMMPEVFFDKYNICTLRLINKATQHVFVEAVKISYPNRKVLTDENCSLSAAYGAAMFCVLNQNV</sequence>
<dbReference type="SUPFAM" id="SSF53067">
    <property type="entry name" value="Actin-like ATPase domain"/>
    <property type="match status" value="2"/>
</dbReference>
<dbReference type="PANTHER" id="PTHR10196">
    <property type="entry name" value="SUGAR KINASE"/>
    <property type="match status" value="1"/>
</dbReference>
<dbReference type="Gene3D" id="3.30.420.40">
    <property type="match status" value="2"/>
</dbReference>
<dbReference type="WBParaSite" id="jg25544">
    <property type="protein sequence ID" value="jg25544"/>
    <property type="gene ID" value="jg25544"/>
</dbReference>
<protein>
    <submittedName>
        <fullName evidence="6">Carbohydrate kinase FGGY N-terminal domain-containing protein</fullName>
    </submittedName>
</protein>
<evidence type="ECO:0000256" key="2">
    <source>
        <dbReference type="ARBA" id="ARBA00022679"/>
    </source>
</evidence>
<dbReference type="GO" id="GO:0006071">
    <property type="term" value="P:glycerol metabolic process"/>
    <property type="evidence" value="ECO:0007669"/>
    <property type="project" value="TreeGrafter"/>
</dbReference>
<evidence type="ECO:0000313" key="5">
    <source>
        <dbReference type="Proteomes" id="UP000887574"/>
    </source>
</evidence>
<proteinExistence type="inferred from homology"/>
<evidence type="ECO:0000256" key="3">
    <source>
        <dbReference type="ARBA" id="ARBA00022777"/>
    </source>
</evidence>
<accession>A0A915E2M2</accession>
<keyword evidence="3" id="KW-0418">Kinase</keyword>
<dbReference type="Pfam" id="PF00370">
    <property type="entry name" value="FGGY_N"/>
    <property type="match status" value="1"/>
</dbReference>
<evidence type="ECO:0000256" key="1">
    <source>
        <dbReference type="ARBA" id="ARBA00009156"/>
    </source>
</evidence>
<dbReference type="CDD" id="cd07777">
    <property type="entry name" value="ASKHA_NBD_FGGY_SHK"/>
    <property type="match status" value="1"/>
</dbReference>
<dbReference type="PANTHER" id="PTHR10196:SF67">
    <property type="entry name" value="SEDOHEPTULOKINASE"/>
    <property type="match status" value="1"/>
</dbReference>
<dbReference type="AlphaFoldDB" id="A0A915E2M2"/>
<dbReference type="GO" id="GO:0050277">
    <property type="term" value="F:sedoheptulokinase activity"/>
    <property type="evidence" value="ECO:0007669"/>
    <property type="project" value="TreeGrafter"/>
</dbReference>
<evidence type="ECO:0000259" key="4">
    <source>
        <dbReference type="Pfam" id="PF00370"/>
    </source>
</evidence>
<evidence type="ECO:0000313" key="6">
    <source>
        <dbReference type="WBParaSite" id="jg25544"/>
    </source>
</evidence>
<keyword evidence="5" id="KW-1185">Reference proteome</keyword>
<name>A0A915E2M2_9BILA</name>
<comment type="similarity">
    <text evidence="1">Belongs to the FGGY kinase family.</text>
</comment>